<dbReference type="Gene3D" id="3.90.1150.30">
    <property type="match status" value="1"/>
</dbReference>
<organism evidence="1 2">
    <name type="scientific">Saccharibacillus kuerlensis</name>
    <dbReference type="NCBI Taxonomy" id="459527"/>
    <lineage>
        <taxon>Bacteria</taxon>
        <taxon>Bacillati</taxon>
        <taxon>Bacillota</taxon>
        <taxon>Bacilli</taxon>
        <taxon>Bacillales</taxon>
        <taxon>Paenibacillaceae</taxon>
        <taxon>Saccharibacillus</taxon>
    </lineage>
</organism>
<evidence type="ECO:0000313" key="2">
    <source>
        <dbReference type="Proteomes" id="UP000606653"/>
    </source>
</evidence>
<proteinExistence type="predicted"/>
<evidence type="ECO:0000313" key="1">
    <source>
        <dbReference type="EMBL" id="GGO09044.1"/>
    </source>
</evidence>
<dbReference type="SUPFAM" id="SSF142906">
    <property type="entry name" value="YjbR-like"/>
    <property type="match status" value="1"/>
</dbReference>
<accession>A0ABQ2LBH7</accession>
<dbReference type="InterPro" id="IPR038056">
    <property type="entry name" value="YjbR-like_sf"/>
</dbReference>
<dbReference type="Proteomes" id="UP000606653">
    <property type="component" value="Unassembled WGS sequence"/>
</dbReference>
<protein>
    <submittedName>
        <fullName evidence="1">Uncharacterized protein</fullName>
    </submittedName>
</protein>
<name>A0ABQ2LBH7_9BACL</name>
<reference evidence="2" key="1">
    <citation type="journal article" date="2019" name="Int. J. Syst. Evol. Microbiol.">
        <title>The Global Catalogue of Microorganisms (GCM) 10K type strain sequencing project: providing services to taxonomists for standard genome sequencing and annotation.</title>
        <authorList>
            <consortium name="The Broad Institute Genomics Platform"/>
            <consortium name="The Broad Institute Genome Sequencing Center for Infectious Disease"/>
            <person name="Wu L."/>
            <person name="Ma J."/>
        </authorList>
    </citation>
    <scope>NUCLEOTIDE SEQUENCE [LARGE SCALE GENOMIC DNA]</scope>
    <source>
        <strain evidence="2">CGMCC 1.6964</strain>
    </source>
</reference>
<sequence>MTLKCDPMLAEEYKERYKQIVPGYDSNKSRWNSILLEEGGLETEFAQE</sequence>
<keyword evidence="2" id="KW-1185">Reference proteome</keyword>
<comment type="caution">
    <text evidence="1">The sequence shown here is derived from an EMBL/GenBank/DDBJ whole genome shotgun (WGS) entry which is preliminary data.</text>
</comment>
<gene>
    <name evidence="1" type="ORF">GCM10010969_39120</name>
</gene>
<dbReference type="EMBL" id="BMLN01000017">
    <property type="protein sequence ID" value="GGO09044.1"/>
    <property type="molecule type" value="Genomic_DNA"/>
</dbReference>